<sequence length="515" mass="58305">MEQIRHIEIDAKKSIGKVPESPLFCVSAARANLLLRSDHQQHLKRAVQECGFQYLRFHGIFQDDMGVYREDAFGAPVYSWQYVDQVYDFLLGIGIRPFVVFDFMPSALASGETTVYWEKANVTLPNSYEKWQNLITAATEHFTLRYGREEVKKWYFEVWNEPDNAPFFSGTFEDYCKLYDVTARAVKAVCEDYRVGGPAISGNVEWVSGLIQYCSQNTVPLDFISAHSYSTKGFCEDGTHLPALPGIPAWEPGPSWELGNQCYDPEGVLPAVLAVRKAISESAMPHLELHYTEWGLTWDYWDSLRDSYHAASYILSRINVVSELVDSLSYCEISDVFEEDGPPSDSFHGGFGLLNLQGIRKPAYFAYWFLSQLGTERIFCTDSNCIAAKKGNAYQVLVWNDAAHQDQENKRYYDHEVAPCTAGRLQVAVSGLAPGNYLMKGYSAGYQKNDAYTMYLRMKKQESLSKEQVELLDSVSSGQPFQISFFSCDEEGGATVVLDTLERENDVYLLSIIPY</sequence>
<evidence type="ECO:0000313" key="7">
    <source>
        <dbReference type="Proteomes" id="UP000632659"/>
    </source>
</evidence>
<reference evidence="6" key="1">
    <citation type="submission" date="2020-08" db="EMBL/GenBank/DDBJ databases">
        <title>Genome public.</title>
        <authorList>
            <person name="Liu C."/>
            <person name="Sun Q."/>
        </authorList>
    </citation>
    <scope>NUCLEOTIDE SEQUENCE</scope>
    <source>
        <strain evidence="6">NSJ-15</strain>
    </source>
</reference>
<dbReference type="Gene3D" id="2.60.40.1500">
    <property type="entry name" value="Glycosyl hydrolase domain, family 39"/>
    <property type="match status" value="1"/>
</dbReference>
<dbReference type="PANTHER" id="PTHR12631:SF10">
    <property type="entry name" value="BETA-XYLOSIDASE-LIKE PROTEIN-RELATED"/>
    <property type="match status" value="1"/>
</dbReference>
<dbReference type="GO" id="GO:0005975">
    <property type="term" value="P:carbohydrate metabolic process"/>
    <property type="evidence" value="ECO:0007669"/>
    <property type="project" value="InterPro"/>
</dbReference>
<dbReference type="PRINTS" id="PR00745">
    <property type="entry name" value="GLHYDRLASE39"/>
</dbReference>
<evidence type="ECO:0000256" key="1">
    <source>
        <dbReference type="ARBA" id="ARBA00008875"/>
    </source>
</evidence>
<dbReference type="InterPro" id="IPR049166">
    <property type="entry name" value="GH39_cat"/>
</dbReference>
<evidence type="ECO:0000256" key="4">
    <source>
        <dbReference type="PIRSR" id="PIRSR600514-1"/>
    </source>
</evidence>
<dbReference type="SUPFAM" id="SSF51445">
    <property type="entry name" value="(Trans)glycosidases"/>
    <property type="match status" value="1"/>
</dbReference>
<comment type="similarity">
    <text evidence="1">Belongs to the glycosyl hydrolase 39 family.</text>
</comment>
<dbReference type="PANTHER" id="PTHR12631">
    <property type="entry name" value="ALPHA-L-IDURONIDASE"/>
    <property type="match status" value="1"/>
</dbReference>
<protein>
    <submittedName>
        <fullName evidence="6">Glycoside hydrolase</fullName>
    </submittedName>
</protein>
<keyword evidence="7" id="KW-1185">Reference proteome</keyword>
<dbReference type="GO" id="GO:0004553">
    <property type="term" value="F:hydrolase activity, hydrolyzing O-glycosyl compounds"/>
    <property type="evidence" value="ECO:0007669"/>
    <property type="project" value="InterPro"/>
</dbReference>
<dbReference type="AlphaFoldDB" id="A0A8J6P1V5"/>
<feature type="domain" description="Glycosyl hydrolases family 39 N-terminal catalytic" evidence="5">
    <location>
        <begin position="272"/>
        <end position="476"/>
    </location>
</feature>
<dbReference type="SUPFAM" id="SSF51011">
    <property type="entry name" value="Glycosyl hydrolase domain"/>
    <property type="match status" value="1"/>
</dbReference>
<feature type="domain" description="Glycosyl hydrolases family 39 N-terminal catalytic" evidence="5">
    <location>
        <begin position="6"/>
        <end position="233"/>
    </location>
</feature>
<gene>
    <name evidence="6" type="ORF">H8702_09205</name>
</gene>
<accession>A0A8J6P1V5</accession>
<evidence type="ECO:0000256" key="3">
    <source>
        <dbReference type="ARBA" id="ARBA00023295"/>
    </source>
</evidence>
<evidence type="ECO:0000259" key="5">
    <source>
        <dbReference type="Pfam" id="PF01229"/>
    </source>
</evidence>
<keyword evidence="3" id="KW-0326">Glycosidase</keyword>
<dbReference type="EMBL" id="JACRTL010000005">
    <property type="protein sequence ID" value="MBC8611284.1"/>
    <property type="molecule type" value="Genomic_DNA"/>
</dbReference>
<dbReference type="Gene3D" id="3.20.20.80">
    <property type="entry name" value="Glycosidases"/>
    <property type="match status" value="1"/>
</dbReference>
<dbReference type="PROSITE" id="PS01027">
    <property type="entry name" value="GLYCOSYL_HYDROL_F39"/>
    <property type="match status" value="1"/>
</dbReference>
<comment type="caution">
    <text evidence="6">The sequence shown here is derived from an EMBL/GenBank/DDBJ whole genome shotgun (WGS) entry which is preliminary data.</text>
</comment>
<dbReference type="RefSeq" id="WP_187536583.1">
    <property type="nucleotide sequence ID" value="NZ_JACRTL010000005.1"/>
</dbReference>
<dbReference type="Pfam" id="PF01229">
    <property type="entry name" value="Glyco_hydro_39"/>
    <property type="match status" value="2"/>
</dbReference>
<evidence type="ECO:0000313" key="6">
    <source>
        <dbReference type="EMBL" id="MBC8611284.1"/>
    </source>
</evidence>
<dbReference type="InterPro" id="IPR049165">
    <property type="entry name" value="GH39_as"/>
</dbReference>
<dbReference type="Proteomes" id="UP000632659">
    <property type="component" value="Unassembled WGS sequence"/>
</dbReference>
<keyword evidence="2 6" id="KW-0378">Hydrolase</keyword>
<feature type="active site" description="Proton donor" evidence="4">
    <location>
        <position position="161"/>
    </location>
</feature>
<organism evidence="6 7">
    <name type="scientific">Massiliimalia timonensis</name>
    <dbReference type="NCBI Taxonomy" id="1987501"/>
    <lineage>
        <taxon>Bacteria</taxon>
        <taxon>Bacillati</taxon>
        <taxon>Bacillota</taxon>
        <taxon>Clostridia</taxon>
        <taxon>Eubacteriales</taxon>
        <taxon>Oscillospiraceae</taxon>
        <taxon>Massiliimalia</taxon>
    </lineage>
</organism>
<evidence type="ECO:0000256" key="2">
    <source>
        <dbReference type="ARBA" id="ARBA00022801"/>
    </source>
</evidence>
<dbReference type="InterPro" id="IPR000514">
    <property type="entry name" value="Glyco_hydro_39"/>
</dbReference>
<name>A0A8J6P1V5_9FIRM</name>
<dbReference type="InterPro" id="IPR017853">
    <property type="entry name" value="GH"/>
</dbReference>
<proteinExistence type="inferred from homology"/>
<dbReference type="InterPro" id="IPR051923">
    <property type="entry name" value="Glycosyl_Hydrolase_39"/>
</dbReference>